<reference evidence="1 2" key="1">
    <citation type="submission" date="2016-10" db="EMBL/GenBank/DDBJ databases">
        <authorList>
            <person name="de Groot N.N."/>
        </authorList>
    </citation>
    <scope>NUCLEOTIDE SEQUENCE [LARGE SCALE GENOMIC DNA]</scope>
    <source>
        <strain evidence="1 2">Sb05</strain>
    </source>
</reference>
<evidence type="ECO:0000313" key="1">
    <source>
        <dbReference type="EMBL" id="SDQ09016.1"/>
    </source>
</evidence>
<protein>
    <submittedName>
        <fullName evidence="1">Uncharacterized protein</fullName>
    </submittedName>
</protein>
<accession>A0A1H0Y264</accession>
<proteinExistence type="predicted"/>
<sequence>MNKVRYFEKYTGYALEDKINEFAKDHEIVQISVYLEVDKSVGAMVLYKA</sequence>
<name>A0A1H0Y264_STREI</name>
<gene>
    <name evidence="1" type="ORF">SAMN05216392_0361</name>
</gene>
<organism evidence="1 2">
    <name type="scientific">Streptococcus equinus</name>
    <name type="common">Streptococcus bovis</name>
    <dbReference type="NCBI Taxonomy" id="1335"/>
    <lineage>
        <taxon>Bacteria</taxon>
        <taxon>Bacillati</taxon>
        <taxon>Bacillota</taxon>
        <taxon>Bacilli</taxon>
        <taxon>Lactobacillales</taxon>
        <taxon>Streptococcaceae</taxon>
        <taxon>Streptococcus</taxon>
    </lineage>
</organism>
<dbReference type="EMBL" id="FNKE01000001">
    <property type="protein sequence ID" value="SDQ09016.1"/>
    <property type="molecule type" value="Genomic_DNA"/>
</dbReference>
<dbReference type="RefSeq" id="WP_159427745.1">
    <property type="nucleotide sequence ID" value="NZ_FNKE01000001.1"/>
</dbReference>
<evidence type="ECO:0000313" key="2">
    <source>
        <dbReference type="Proteomes" id="UP000182870"/>
    </source>
</evidence>
<dbReference type="Proteomes" id="UP000182870">
    <property type="component" value="Unassembled WGS sequence"/>
</dbReference>
<dbReference type="AlphaFoldDB" id="A0A1H0Y264"/>